<dbReference type="GO" id="GO:0005886">
    <property type="term" value="C:plasma membrane"/>
    <property type="evidence" value="ECO:0007669"/>
    <property type="project" value="UniProtKB-SubCell"/>
</dbReference>
<dbReference type="AlphaFoldDB" id="A0A423PPX7"/>
<keyword evidence="9" id="KW-1185">Reference proteome</keyword>
<dbReference type="Pfam" id="PF07690">
    <property type="entry name" value="MFS_1"/>
    <property type="match status" value="1"/>
</dbReference>
<keyword evidence="3 6" id="KW-0812">Transmembrane</keyword>
<proteinExistence type="predicted"/>
<evidence type="ECO:0000256" key="2">
    <source>
        <dbReference type="ARBA" id="ARBA00022475"/>
    </source>
</evidence>
<feature type="transmembrane region" description="Helical" evidence="6">
    <location>
        <begin position="272"/>
        <end position="292"/>
    </location>
</feature>
<feature type="transmembrane region" description="Helical" evidence="6">
    <location>
        <begin position="184"/>
        <end position="204"/>
    </location>
</feature>
<dbReference type="RefSeq" id="WP_221179909.1">
    <property type="nucleotide sequence ID" value="NZ_AYKH01000012.1"/>
</dbReference>
<evidence type="ECO:0000313" key="8">
    <source>
        <dbReference type="EMBL" id="ROO27627.1"/>
    </source>
</evidence>
<reference evidence="8 9" key="1">
    <citation type="submission" date="2013-10" db="EMBL/GenBank/DDBJ databases">
        <title>Salinisphaera orenii MK-B5 Genome Sequencing.</title>
        <authorList>
            <person name="Lai Q."/>
            <person name="Li C."/>
            <person name="Shao Z."/>
        </authorList>
    </citation>
    <scope>NUCLEOTIDE SEQUENCE [LARGE SCALE GENOMIC DNA]</scope>
    <source>
        <strain evidence="8 9">MK-B5</strain>
    </source>
</reference>
<dbReference type="InterPro" id="IPR011701">
    <property type="entry name" value="MFS"/>
</dbReference>
<dbReference type="InterPro" id="IPR020846">
    <property type="entry name" value="MFS_dom"/>
</dbReference>
<feature type="transmembrane region" description="Helical" evidence="6">
    <location>
        <begin position="323"/>
        <end position="343"/>
    </location>
</feature>
<dbReference type="PROSITE" id="PS50850">
    <property type="entry name" value="MFS"/>
    <property type="match status" value="1"/>
</dbReference>
<evidence type="ECO:0000256" key="1">
    <source>
        <dbReference type="ARBA" id="ARBA00004651"/>
    </source>
</evidence>
<evidence type="ECO:0000256" key="6">
    <source>
        <dbReference type="SAM" id="Phobius"/>
    </source>
</evidence>
<protein>
    <submittedName>
        <fullName evidence="8">MFS transporter</fullName>
    </submittedName>
</protein>
<accession>A0A423PPX7</accession>
<dbReference type="PANTHER" id="PTHR43124:SF3">
    <property type="entry name" value="CHLORAMPHENICOL EFFLUX PUMP RV0191"/>
    <property type="match status" value="1"/>
</dbReference>
<keyword evidence="5 6" id="KW-0472">Membrane</keyword>
<name>A0A423PPX7_9GAMM</name>
<dbReference type="PANTHER" id="PTHR43124">
    <property type="entry name" value="PURINE EFFLUX PUMP PBUE"/>
    <property type="match status" value="1"/>
</dbReference>
<evidence type="ECO:0000256" key="4">
    <source>
        <dbReference type="ARBA" id="ARBA00022989"/>
    </source>
</evidence>
<gene>
    <name evidence="8" type="ORF">SAOR_07180</name>
</gene>
<dbReference type="InterPro" id="IPR050189">
    <property type="entry name" value="MFS_Efflux_Transporters"/>
</dbReference>
<feature type="transmembrane region" description="Helical" evidence="6">
    <location>
        <begin position="60"/>
        <end position="82"/>
    </location>
</feature>
<dbReference type="InterPro" id="IPR036259">
    <property type="entry name" value="MFS_trans_sf"/>
</dbReference>
<feature type="transmembrane region" description="Helical" evidence="6">
    <location>
        <begin position="388"/>
        <end position="409"/>
    </location>
</feature>
<comment type="subcellular location">
    <subcellularLocation>
        <location evidence="1">Cell membrane</location>
        <topology evidence="1">Multi-pass membrane protein</topology>
    </subcellularLocation>
</comment>
<dbReference type="GO" id="GO:0022857">
    <property type="term" value="F:transmembrane transporter activity"/>
    <property type="evidence" value="ECO:0007669"/>
    <property type="project" value="InterPro"/>
</dbReference>
<evidence type="ECO:0000259" key="7">
    <source>
        <dbReference type="PROSITE" id="PS50850"/>
    </source>
</evidence>
<feature type="domain" description="Major facilitator superfamily (MFS) profile" evidence="7">
    <location>
        <begin position="27"/>
        <end position="414"/>
    </location>
</feature>
<evidence type="ECO:0000313" key="9">
    <source>
        <dbReference type="Proteomes" id="UP000283993"/>
    </source>
</evidence>
<organism evidence="8 9">
    <name type="scientific">Salinisphaera orenii MK-B5</name>
    <dbReference type="NCBI Taxonomy" id="856730"/>
    <lineage>
        <taxon>Bacteria</taxon>
        <taxon>Pseudomonadati</taxon>
        <taxon>Pseudomonadota</taxon>
        <taxon>Gammaproteobacteria</taxon>
        <taxon>Salinisphaerales</taxon>
        <taxon>Salinisphaeraceae</taxon>
        <taxon>Salinisphaera</taxon>
    </lineage>
</organism>
<feature type="transmembrane region" description="Helical" evidence="6">
    <location>
        <begin position="159"/>
        <end position="177"/>
    </location>
</feature>
<feature type="transmembrane region" description="Helical" evidence="6">
    <location>
        <begin position="355"/>
        <end position="382"/>
    </location>
</feature>
<dbReference type="EMBL" id="AYKH01000012">
    <property type="protein sequence ID" value="ROO27627.1"/>
    <property type="molecule type" value="Genomic_DNA"/>
</dbReference>
<feature type="transmembrane region" description="Helical" evidence="6">
    <location>
        <begin position="299"/>
        <end position="317"/>
    </location>
</feature>
<evidence type="ECO:0000256" key="3">
    <source>
        <dbReference type="ARBA" id="ARBA00022692"/>
    </source>
</evidence>
<evidence type="ECO:0000256" key="5">
    <source>
        <dbReference type="ARBA" id="ARBA00023136"/>
    </source>
</evidence>
<comment type="caution">
    <text evidence="8">The sequence shown here is derived from an EMBL/GenBank/DDBJ whole genome shotgun (WGS) entry which is preliminary data.</text>
</comment>
<dbReference type="Gene3D" id="1.20.1250.20">
    <property type="entry name" value="MFS general substrate transporter like domains"/>
    <property type="match status" value="2"/>
</dbReference>
<dbReference type="Proteomes" id="UP000283993">
    <property type="component" value="Unassembled WGS sequence"/>
</dbReference>
<dbReference type="SUPFAM" id="SSF103473">
    <property type="entry name" value="MFS general substrate transporter"/>
    <property type="match status" value="1"/>
</dbReference>
<keyword evidence="2" id="KW-1003">Cell membrane</keyword>
<feature type="transmembrane region" description="Helical" evidence="6">
    <location>
        <begin position="21"/>
        <end position="40"/>
    </location>
</feature>
<sequence length="424" mass="44662">MQQERMSMSAGQPVAAGRFGIPYHWKLVFILSLAFGVVFFDRNAVAFLTPYIKEALDLSAGQIGLLSSALSLTWAISGYLIGAISDATGKRKAILVPAFVLFSLTSILSGLATSFFMLFIARMLMGLSEGPVNPIAQSITSANTPPEQRGMAMGVMQNFGSNLLGSFVAPLVIVGLAEAFGWRTAFYVAAIPGFIMAAIIAGFVRDGVTRSNGEGGGSRISLAGVMTLFAYRNVVLCVLITIVGVSYMVLAWVFMPLYYIEVKGYDSHTMSWLMAILGLSAAATSFVVPWLSDRLGRKPVVVLFGLVGIFTPLSVLYFQGTPIALGCLVFVFWSVIGTLPITMSTIPAETVPAQYLATVMGLTNGLGEAIGGVCSPAIAGFAADHYGLAAPLWIAAGCSLLIAVFGLMLQETAPGKTRAATAAA</sequence>
<feature type="transmembrane region" description="Helical" evidence="6">
    <location>
        <begin position="238"/>
        <end position="260"/>
    </location>
</feature>
<keyword evidence="4 6" id="KW-1133">Transmembrane helix</keyword>
<feature type="transmembrane region" description="Helical" evidence="6">
    <location>
        <begin position="94"/>
        <end position="121"/>
    </location>
</feature>